<dbReference type="AlphaFoldDB" id="A0AAV2T9G0"/>
<reference evidence="2" key="1">
    <citation type="submission" date="2024-06" db="EMBL/GenBank/DDBJ databases">
        <authorList>
            <person name="Liu X."/>
            <person name="Lenzi L."/>
            <person name="Haldenby T S."/>
            <person name="Uol C."/>
        </authorList>
    </citation>
    <scope>NUCLEOTIDE SEQUENCE</scope>
</reference>
<dbReference type="Proteomes" id="UP001497525">
    <property type="component" value="Unassembled WGS sequence"/>
</dbReference>
<name>A0AAV2T9G0_CALDB</name>
<evidence type="ECO:0000313" key="3">
    <source>
        <dbReference type="Proteomes" id="UP001497525"/>
    </source>
</evidence>
<accession>A0AAV2T9G0</accession>
<evidence type="ECO:0000313" key="2">
    <source>
        <dbReference type="EMBL" id="CAL5134142.1"/>
    </source>
</evidence>
<gene>
    <name evidence="2" type="ORF">CDAUBV1_LOCUS7367</name>
</gene>
<keyword evidence="1" id="KW-0472">Membrane</keyword>
<proteinExistence type="predicted"/>
<keyword evidence="1" id="KW-0812">Transmembrane</keyword>
<feature type="transmembrane region" description="Helical" evidence="1">
    <location>
        <begin position="47"/>
        <end position="68"/>
    </location>
</feature>
<protein>
    <submittedName>
        <fullName evidence="2">Uncharacterized protein</fullName>
    </submittedName>
</protein>
<feature type="transmembrane region" description="Helical" evidence="1">
    <location>
        <begin position="75"/>
        <end position="96"/>
    </location>
</feature>
<dbReference type="EMBL" id="CAXLJL010000179">
    <property type="protein sequence ID" value="CAL5134142.1"/>
    <property type="molecule type" value="Genomic_DNA"/>
</dbReference>
<organism evidence="2 3">
    <name type="scientific">Calicophoron daubneyi</name>
    <name type="common">Rumen fluke</name>
    <name type="synonym">Paramphistomum daubneyi</name>
    <dbReference type="NCBI Taxonomy" id="300641"/>
    <lineage>
        <taxon>Eukaryota</taxon>
        <taxon>Metazoa</taxon>
        <taxon>Spiralia</taxon>
        <taxon>Lophotrochozoa</taxon>
        <taxon>Platyhelminthes</taxon>
        <taxon>Trematoda</taxon>
        <taxon>Digenea</taxon>
        <taxon>Plagiorchiida</taxon>
        <taxon>Pronocephalata</taxon>
        <taxon>Paramphistomoidea</taxon>
        <taxon>Paramphistomidae</taxon>
        <taxon>Calicophoron</taxon>
    </lineage>
</organism>
<keyword evidence="1" id="KW-1133">Transmembrane helix</keyword>
<evidence type="ECO:0000256" key="1">
    <source>
        <dbReference type="SAM" id="Phobius"/>
    </source>
</evidence>
<feature type="transmembrane region" description="Helical" evidence="1">
    <location>
        <begin position="111"/>
        <end position="132"/>
    </location>
</feature>
<comment type="caution">
    <text evidence="2">The sequence shown here is derived from an EMBL/GenBank/DDBJ whole genome shotgun (WGS) entry which is preliminary data.</text>
</comment>
<sequence length="134" mass="14495">MTLGVKIVVFIAALLAFVFGVIPLDTTPKATDKNLTTKQKAFFGCEIAAIILLLLLVVIMLISFFTFGGYLAIRILALIFGLVSCVLLIASLALSVEMGWNYKAHSLPDNAWLFGALINAFYATAAIIILLARE</sequence>